<dbReference type="Gene3D" id="2.70.170.10">
    <property type="entry name" value="Neurotransmitter-gated ion-channel ligand-binding domain"/>
    <property type="match status" value="1"/>
</dbReference>
<dbReference type="GO" id="GO:0005230">
    <property type="term" value="F:extracellular ligand-gated monoatomic ion channel activity"/>
    <property type="evidence" value="ECO:0007669"/>
    <property type="project" value="InterPro"/>
</dbReference>
<dbReference type="GO" id="GO:0004888">
    <property type="term" value="F:transmembrane signaling receptor activity"/>
    <property type="evidence" value="ECO:0007669"/>
    <property type="project" value="InterPro"/>
</dbReference>
<organism evidence="9 10">
    <name type="scientific">Gambusia affinis</name>
    <name type="common">Western mosquitofish</name>
    <name type="synonym">Heterandria affinis</name>
    <dbReference type="NCBI Taxonomy" id="33528"/>
    <lineage>
        <taxon>Eukaryota</taxon>
        <taxon>Metazoa</taxon>
        <taxon>Chordata</taxon>
        <taxon>Craniata</taxon>
        <taxon>Vertebrata</taxon>
        <taxon>Euteleostomi</taxon>
        <taxon>Actinopterygii</taxon>
        <taxon>Neopterygii</taxon>
        <taxon>Teleostei</taxon>
        <taxon>Neoteleostei</taxon>
        <taxon>Acanthomorphata</taxon>
        <taxon>Ovalentaria</taxon>
        <taxon>Atherinomorphae</taxon>
        <taxon>Cyprinodontiformes</taxon>
        <taxon>Poeciliidae</taxon>
        <taxon>Poeciliinae</taxon>
        <taxon>Gambusia</taxon>
    </lineage>
</organism>
<evidence type="ECO:0000256" key="6">
    <source>
        <dbReference type="SAM" id="SignalP"/>
    </source>
</evidence>
<evidence type="ECO:0000259" key="7">
    <source>
        <dbReference type="Pfam" id="PF02931"/>
    </source>
</evidence>
<dbReference type="PANTHER" id="PTHR18945">
    <property type="entry name" value="NEUROTRANSMITTER GATED ION CHANNEL"/>
    <property type="match status" value="1"/>
</dbReference>
<dbReference type="EMBL" id="NHOQ01002357">
    <property type="protein sequence ID" value="PWA17627.1"/>
    <property type="molecule type" value="Genomic_DNA"/>
</dbReference>
<evidence type="ECO:0000313" key="10">
    <source>
        <dbReference type="Proteomes" id="UP000250572"/>
    </source>
</evidence>
<evidence type="ECO:0000256" key="2">
    <source>
        <dbReference type="ARBA" id="ARBA00022692"/>
    </source>
</evidence>
<sequence length="528" mass="59853">MESAIFLLSLLIFGCSQAEITCSTRRCLAQSLISEEYLSPPQSKNCTLRVDVPLIEYETLSVVSKTKLFFTLFKDSSKAHDMKELHLESRLQVTIAWVDPELAWNTSVYPFDKLILPVDKVWTPYISIENGESSMEHDSPDLVVYSNGTVWHKVVILAEVNCGINLFNYPFAFDVCPIGLKSTPPDECGISIKVDQVKLSENSHGDWKTEDVKLGKKREDRNFIDVSLRIKQTNPFITLLLPTILIMVADIVSGALPLQGGERNSFKVTLVLSFTMFLNILTTMLPGDSKCSPVIRIHFCVCQVLMVISMLVSMVLTRVSQDGLAFFTCFCKSPAPQYEEDNKENEDAENKAVISVVQQGLSEDSKMLQKIVRIMEAVNTNQTEMERHHKLADKLDRIFFWLYLICTSGYVIAMTYVMEFVFVLRWPTVATCFYIRCGHIVQVYFFKFASIFAGFHHVLIFNHCVSLHLMKGLPVQALNYEKVLQAKLDHHQYSPYQIEPVQVALGPSCNHGYDGEIADDELPQRGSH</sequence>
<accession>A0A315V3L9</accession>
<dbReference type="InterPro" id="IPR006202">
    <property type="entry name" value="Neur_chan_lig-bd"/>
</dbReference>
<dbReference type="SUPFAM" id="SSF63712">
    <property type="entry name" value="Nicotinic receptor ligand binding domain-like"/>
    <property type="match status" value="1"/>
</dbReference>
<dbReference type="InterPro" id="IPR036719">
    <property type="entry name" value="Neuro-gated_channel_TM_sf"/>
</dbReference>
<name>A0A315V3L9_GAMAF</name>
<gene>
    <name evidence="9" type="ORF">CCH79_00008369</name>
</gene>
<keyword evidence="3 5" id="KW-1133">Transmembrane helix</keyword>
<dbReference type="Proteomes" id="UP000250572">
    <property type="component" value="Unassembled WGS sequence"/>
</dbReference>
<evidence type="ECO:0000256" key="5">
    <source>
        <dbReference type="SAM" id="Phobius"/>
    </source>
</evidence>
<feature type="transmembrane region" description="Helical" evidence="5">
    <location>
        <begin position="268"/>
        <end position="287"/>
    </location>
</feature>
<dbReference type="Pfam" id="PF02932">
    <property type="entry name" value="Neur_chan_memb"/>
    <property type="match status" value="1"/>
</dbReference>
<keyword evidence="2 5" id="KW-0812">Transmembrane</keyword>
<evidence type="ECO:0000313" key="9">
    <source>
        <dbReference type="EMBL" id="PWA17627.1"/>
    </source>
</evidence>
<feature type="chain" id="PRO_5016242299" evidence="6">
    <location>
        <begin position="19"/>
        <end position="528"/>
    </location>
</feature>
<feature type="transmembrane region" description="Helical" evidence="5">
    <location>
        <begin position="236"/>
        <end position="256"/>
    </location>
</feature>
<evidence type="ECO:0000256" key="4">
    <source>
        <dbReference type="ARBA" id="ARBA00023136"/>
    </source>
</evidence>
<comment type="caution">
    <text evidence="9">The sequence shown here is derived from an EMBL/GenBank/DDBJ whole genome shotgun (WGS) entry which is preliminary data.</text>
</comment>
<keyword evidence="6" id="KW-0732">Signal</keyword>
<dbReference type="InterPro" id="IPR038050">
    <property type="entry name" value="Neuro_actylchol_rec"/>
</dbReference>
<protein>
    <submittedName>
        <fullName evidence="9">Uncharacterized protein</fullName>
    </submittedName>
</protein>
<dbReference type="AlphaFoldDB" id="A0A315V3L9"/>
<dbReference type="InterPro" id="IPR006201">
    <property type="entry name" value="Neur_channel"/>
</dbReference>
<reference evidence="9 10" key="1">
    <citation type="journal article" date="2018" name="G3 (Bethesda)">
        <title>A High-Quality Reference Genome for the Invasive Mosquitofish Gambusia affinis Using a Chicago Library.</title>
        <authorList>
            <person name="Hoffberg S.L."/>
            <person name="Troendle N.J."/>
            <person name="Glenn T.C."/>
            <person name="Mahmud O."/>
            <person name="Louha S."/>
            <person name="Chalopin D."/>
            <person name="Bennetzen J.L."/>
            <person name="Mauricio R."/>
        </authorList>
    </citation>
    <scope>NUCLEOTIDE SEQUENCE [LARGE SCALE GENOMIC DNA]</scope>
    <source>
        <strain evidence="9">NE01/NJP1002.9</strain>
        <tissue evidence="9">Muscle</tissue>
    </source>
</reference>
<feature type="domain" description="Neurotransmitter-gated ion-channel transmembrane" evidence="8">
    <location>
        <begin position="239"/>
        <end position="319"/>
    </location>
</feature>
<feature type="transmembrane region" description="Helical" evidence="5">
    <location>
        <begin position="398"/>
        <end position="424"/>
    </location>
</feature>
<feature type="transmembrane region" description="Helical" evidence="5">
    <location>
        <begin position="444"/>
        <end position="461"/>
    </location>
</feature>
<keyword evidence="4 5" id="KW-0472">Membrane</keyword>
<feature type="domain" description="Neurotransmitter-gated ion-channel ligand-binding" evidence="7">
    <location>
        <begin position="79"/>
        <end position="201"/>
    </location>
</feature>
<comment type="subcellular location">
    <subcellularLocation>
        <location evidence="1">Membrane</location>
        <topology evidence="1">Multi-pass membrane protein</topology>
    </subcellularLocation>
</comment>
<dbReference type="InterPro" id="IPR006029">
    <property type="entry name" value="Neurotrans-gated_channel_TM"/>
</dbReference>
<keyword evidence="10" id="KW-1185">Reference proteome</keyword>
<dbReference type="Pfam" id="PF02931">
    <property type="entry name" value="Neur_chan_LBD"/>
    <property type="match status" value="1"/>
</dbReference>
<dbReference type="InterPro" id="IPR036734">
    <property type="entry name" value="Neur_chan_lig-bd_sf"/>
</dbReference>
<dbReference type="Gene3D" id="1.20.58.390">
    <property type="entry name" value="Neurotransmitter-gated ion-channel transmembrane domain"/>
    <property type="match status" value="1"/>
</dbReference>
<feature type="transmembrane region" description="Helical" evidence="5">
    <location>
        <begin position="293"/>
        <end position="316"/>
    </location>
</feature>
<dbReference type="GO" id="GO:0016020">
    <property type="term" value="C:membrane"/>
    <property type="evidence" value="ECO:0007669"/>
    <property type="project" value="UniProtKB-SubCell"/>
</dbReference>
<dbReference type="SUPFAM" id="SSF90112">
    <property type="entry name" value="Neurotransmitter-gated ion-channel transmembrane pore"/>
    <property type="match status" value="1"/>
</dbReference>
<evidence type="ECO:0000256" key="3">
    <source>
        <dbReference type="ARBA" id="ARBA00022989"/>
    </source>
</evidence>
<evidence type="ECO:0000256" key="1">
    <source>
        <dbReference type="ARBA" id="ARBA00004141"/>
    </source>
</evidence>
<proteinExistence type="predicted"/>
<feature type="signal peptide" evidence="6">
    <location>
        <begin position="1"/>
        <end position="18"/>
    </location>
</feature>
<evidence type="ECO:0000259" key="8">
    <source>
        <dbReference type="Pfam" id="PF02932"/>
    </source>
</evidence>